<accession>A0ABV3QCA0</accession>
<dbReference type="Proteomes" id="UP001556220">
    <property type="component" value="Unassembled WGS sequence"/>
</dbReference>
<evidence type="ECO:0000313" key="2">
    <source>
        <dbReference type="Proteomes" id="UP001556220"/>
    </source>
</evidence>
<evidence type="ECO:0008006" key="3">
    <source>
        <dbReference type="Google" id="ProtNLM"/>
    </source>
</evidence>
<gene>
    <name evidence="1" type="ORF">ABQJ54_06165</name>
</gene>
<organism evidence="1 2">
    <name type="scientific">Rhodanobacter lycopersici</name>
    <dbReference type="NCBI Taxonomy" id="3162487"/>
    <lineage>
        <taxon>Bacteria</taxon>
        <taxon>Pseudomonadati</taxon>
        <taxon>Pseudomonadota</taxon>
        <taxon>Gammaproteobacteria</taxon>
        <taxon>Lysobacterales</taxon>
        <taxon>Rhodanobacteraceae</taxon>
        <taxon>Rhodanobacter</taxon>
    </lineage>
</organism>
<proteinExistence type="predicted"/>
<dbReference type="EMBL" id="JBFOHK010000001">
    <property type="protein sequence ID" value="MEW9571327.1"/>
    <property type="molecule type" value="Genomic_DNA"/>
</dbReference>
<keyword evidence="2" id="KW-1185">Reference proteome</keyword>
<dbReference type="RefSeq" id="WP_367853370.1">
    <property type="nucleotide sequence ID" value="NZ_JBFOHK010000001.1"/>
</dbReference>
<name>A0ABV3QCA0_9GAMM</name>
<sequence>MTKVRFKGEQPYLPFPHIHHAAKTLRKLAGTTEMGRYHLESAALVMTAFAIEAFCQTLGPEVFGEKWTNPPDGGRAMERCSVKAKLKAIGETVNVPVSFGLRPWSLIAELMQARDDLAHGKPLPPELTKIDVTLDVPDGIDPYDLVRAHMRNLMFPMHRIDRLETAADEIDTGLRRLWVAAGNPDYTFAQGSMSSWSATAT</sequence>
<protein>
    <recommendedName>
        <fullName evidence="3">RiboL-PSP-HEPN domain-containing protein</fullName>
    </recommendedName>
</protein>
<reference evidence="1 2" key="1">
    <citation type="submission" date="2024-06" db="EMBL/GenBank/DDBJ databases">
        <authorList>
            <person name="Woo H."/>
        </authorList>
    </citation>
    <scope>NUCLEOTIDE SEQUENCE [LARGE SCALE GENOMIC DNA]</scope>
    <source>
        <strain evidence="1 2">Si-c</strain>
    </source>
</reference>
<evidence type="ECO:0000313" key="1">
    <source>
        <dbReference type="EMBL" id="MEW9571327.1"/>
    </source>
</evidence>
<comment type="caution">
    <text evidence="1">The sequence shown here is derived from an EMBL/GenBank/DDBJ whole genome shotgun (WGS) entry which is preliminary data.</text>
</comment>